<evidence type="ECO:0000313" key="2">
    <source>
        <dbReference type="EMBL" id="MFD1536968.1"/>
    </source>
</evidence>
<comment type="caution">
    <text evidence="2">The sequence shown here is derived from an EMBL/GenBank/DDBJ whole genome shotgun (WGS) entry which is preliminary data.</text>
</comment>
<organism evidence="2 3">
    <name type="scientific">Nonomuraea guangzhouensis</name>
    <dbReference type="NCBI Taxonomy" id="1291555"/>
    <lineage>
        <taxon>Bacteria</taxon>
        <taxon>Bacillati</taxon>
        <taxon>Actinomycetota</taxon>
        <taxon>Actinomycetes</taxon>
        <taxon>Streptosporangiales</taxon>
        <taxon>Streptosporangiaceae</taxon>
        <taxon>Nonomuraea</taxon>
    </lineage>
</organism>
<name>A0ABW4G452_9ACTN</name>
<evidence type="ECO:0000259" key="1">
    <source>
        <dbReference type="Pfam" id="PF03009"/>
    </source>
</evidence>
<protein>
    <submittedName>
        <fullName evidence="2">Glycerophosphodiester phosphodiesterase family protein</fullName>
    </submittedName>
</protein>
<gene>
    <name evidence="2" type="ORF">ACFSJ0_07985</name>
</gene>
<dbReference type="EMBL" id="JBHUCM010000007">
    <property type="protein sequence ID" value="MFD1536968.1"/>
    <property type="molecule type" value="Genomic_DNA"/>
</dbReference>
<keyword evidence="3" id="KW-1185">Reference proteome</keyword>
<dbReference type="Pfam" id="PF03009">
    <property type="entry name" value="GDPD"/>
    <property type="match status" value="1"/>
</dbReference>
<dbReference type="InterPro" id="IPR030395">
    <property type="entry name" value="GP_PDE_dom"/>
</dbReference>
<accession>A0ABW4G452</accession>
<dbReference type="Proteomes" id="UP001597097">
    <property type="component" value="Unassembled WGS sequence"/>
</dbReference>
<dbReference type="RefSeq" id="WP_219527910.1">
    <property type="nucleotide sequence ID" value="NZ_JAHKRM010000003.1"/>
</dbReference>
<feature type="domain" description="GP-PDE" evidence="1">
    <location>
        <begin position="28"/>
        <end position="104"/>
    </location>
</feature>
<proteinExistence type="predicted"/>
<sequence length="134" mass="14110">MALTNYDFLQVGKPGASPWLGGIDVDDYEGDFVKAAAAVPGVTALSPSYGFPQSGKVGDAGFRFYPDQAMVSQAHARGLKVVPWTCDAPATVEALMVMGVDGIVPPTATRASYDARAVAVIRWPDRGRCTGSCR</sequence>
<reference evidence="3" key="1">
    <citation type="journal article" date="2019" name="Int. J. Syst. Evol. Microbiol.">
        <title>The Global Catalogue of Microorganisms (GCM) 10K type strain sequencing project: providing services to taxonomists for standard genome sequencing and annotation.</title>
        <authorList>
            <consortium name="The Broad Institute Genomics Platform"/>
            <consortium name="The Broad Institute Genome Sequencing Center for Infectious Disease"/>
            <person name="Wu L."/>
            <person name="Ma J."/>
        </authorList>
    </citation>
    <scope>NUCLEOTIDE SEQUENCE [LARGE SCALE GENOMIC DNA]</scope>
    <source>
        <strain evidence="3">CGMCC 1.15399</strain>
    </source>
</reference>
<evidence type="ECO:0000313" key="3">
    <source>
        <dbReference type="Proteomes" id="UP001597097"/>
    </source>
</evidence>